<feature type="domain" description="N-acetyltransferase" evidence="1">
    <location>
        <begin position="7"/>
        <end position="174"/>
    </location>
</feature>
<proteinExistence type="predicted"/>
<dbReference type="EMBL" id="CP017553">
    <property type="protein sequence ID" value="AOW00690.1"/>
    <property type="molecule type" value="Genomic_DNA"/>
</dbReference>
<dbReference type="VEuPathDB" id="FungiDB:YALI0_A15466g"/>
<dbReference type="PROSITE" id="PS51186">
    <property type="entry name" value="GNAT"/>
    <property type="match status" value="1"/>
</dbReference>
<dbReference type="Proteomes" id="UP000256601">
    <property type="component" value="Unassembled WGS sequence"/>
</dbReference>
<reference evidence="2 4" key="1">
    <citation type="journal article" date="2016" name="PLoS ONE">
        <title>Sequence Assembly of Yarrowia lipolytica Strain W29/CLIB89 Shows Transposable Element Diversity.</title>
        <authorList>
            <person name="Magnan C."/>
            <person name="Yu J."/>
            <person name="Chang I."/>
            <person name="Jahn E."/>
            <person name="Kanomata Y."/>
            <person name="Wu J."/>
            <person name="Zeller M."/>
            <person name="Oakes M."/>
            <person name="Baldi P."/>
            <person name="Sandmeyer S."/>
        </authorList>
    </citation>
    <scope>NUCLEOTIDE SEQUENCE [LARGE SCALE GENOMIC DNA]</scope>
    <source>
        <strain evidence="2">CLIB89</strain>
        <strain evidence="4">CLIB89(W29)</strain>
    </source>
</reference>
<dbReference type="AlphaFoldDB" id="A0A1D8N4Z1"/>
<protein>
    <recommendedName>
        <fullName evidence="1">N-acetyltransferase domain-containing protein</fullName>
    </recommendedName>
</protein>
<dbReference type="InterPro" id="IPR000182">
    <property type="entry name" value="GNAT_dom"/>
</dbReference>
<dbReference type="InterPro" id="IPR016181">
    <property type="entry name" value="Acyl_CoA_acyltransferase"/>
</dbReference>
<dbReference type="GO" id="GO:0016747">
    <property type="term" value="F:acyltransferase activity, transferring groups other than amino-acyl groups"/>
    <property type="evidence" value="ECO:0007669"/>
    <property type="project" value="InterPro"/>
</dbReference>
<name>A0A1D8N4Z1_YARLL</name>
<evidence type="ECO:0000313" key="3">
    <source>
        <dbReference type="EMBL" id="RDW23090.1"/>
    </source>
</evidence>
<sequence>MANLSITVIPSAQLVASPQLSTYVDFINACFGTGHKRFHCFGAARFVDLDSFRSEFSHPGCVLAVARDPKAGEIVAAGGYKPNDDGSVDLKCLSTAEHLEGTGIGTYMNTYIENLARDQGFTKINAVVVKEHGDLLGFYERRGYKSVRHERLDVGSPEVGGKNIVEIVLVHTQKDL</sequence>
<dbReference type="VEuPathDB" id="FungiDB:YALI1_A15528g"/>
<organism evidence="2 4">
    <name type="scientific">Yarrowia lipolytica</name>
    <name type="common">Candida lipolytica</name>
    <dbReference type="NCBI Taxonomy" id="4952"/>
    <lineage>
        <taxon>Eukaryota</taxon>
        <taxon>Fungi</taxon>
        <taxon>Dikarya</taxon>
        <taxon>Ascomycota</taxon>
        <taxon>Saccharomycotina</taxon>
        <taxon>Dipodascomycetes</taxon>
        <taxon>Dipodascales</taxon>
        <taxon>Dipodascales incertae sedis</taxon>
        <taxon>Yarrowia</taxon>
    </lineage>
</organism>
<gene>
    <name evidence="3" type="ORF">B0I71DRAFT_17074</name>
    <name evidence="2" type="ORF">YALI1_A15528g</name>
</gene>
<dbReference type="EMBL" id="KZ859114">
    <property type="protein sequence ID" value="RDW23090.1"/>
    <property type="molecule type" value="Genomic_DNA"/>
</dbReference>
<dbReference type="Pfam" id="PF00583">
    <property type="entry name" value="Acetyltransf_1"/>
    <property type="match status" value="1"/>
</dbReference>
<dbReference type="Gene3D" id="3.40.630.30">
    <property type="match status" value="1"/>
</dbReference>
<dbReference type="KEGG" id="yli:2906581"/>
<evidence type="ECO:0000313" key="2">
    <source>
        <dbReference type="EMBL" id="AOW00690.1"/>
    </source>
</evidence>
<evidence type="ECO:0000313" key="4">
    <source>
        <dbReference type="Proteomes" id="UP000182444"/>
    </source>
</evidence>
<evidence type="ECO:0000259" key="1">
    <source>
        <dbReference type="PROSITE" id="PS51186"/>
    </source>
</evidence>
<dbReference type="OrthoDB" id="4084142at2759"/>
<dbReference type="GeneID" id="2906581"/>
<dbReference type="SUPFAM" id="SSF55729">
    <property type="entry name" value="Acyl-CoA N-acyltransferases (Nat)"/>
    <property type="match status" value="1"/>
</dbReference>
<evidence type="ECO:0000313" key="5">
    <source>
        <dbReference type="Proteomes" id="UP000256601"/>
    </source>
</evidence>
<reference evidence="3 5" key="2">
    <citation type="submission" date="2018-07" db="EMBL/GenBank/DDBJ databases">
        <title>Draft Genome Assemblies for Five Robust Yarrowia lipolytica Strains Exhibiting High Lipid Production and Pentose Sugar Utilization and Sugar Alcohol Secretion from Undetoxified Lignocellulosic Biomass Hydrolysates.</title>
        <authorList>
            <consortium name="DOE Joint Genome Institute"/>
            <person name="Walker C."/>
            <person name="Ryu S."/>
            <person name="Na H."/>
            <person name="Zane M."/>
            <person name="LaButti K."/>
            <person name="Lipzen A."/>
            <person name="Haridas S."/>
            <person name="Barry K."/>
            <person name="Grigoriev I.V."/>
            <person name="Quarterman J."/>
            <person name="Slininger P."/>
            <person name="Dien B."/>
            <person name="Trinh C.T."/>
        </authorList>
    </citation>
    <scope>NUCLEOTIDE SEQUENCE [LARGE SCALE GENOMIC DNA]</scope>
    <source>
        <strain evidence="3 5">YB392</strain>
    </source>
</reference>
<dbReference type="Proteomes" id="UP000182444">
    <property type="component" value="Chromosome 1A"/>
</dbReference>
<accession>A0A1D8N4Z1</accession>
<dbReference type="RefSeq" id="XP_500096.1">
    <property type="nucleotide sequence ID" value="XM_500096.1"/>
</dbReference>